<reference evidence="1 2" key="1">
    <citation type="submission" date="2017-09" db="EMBL/GenBank/DDBJ databases">
        <title>Large-scale bioinformatics analysis of Bacillus genomes uncovers conserved roles of natural products in bacterial physiology.</title>
        <authorList>
            <consortium name="Agbiome Team Llc"/>
            <person name="Bleich R.M."/>
            <person name="Kirk G.J."/>
            <person name="Santa Maria K.C."/>
            <person name="Allen S.E."/>
            <person name="Farag S."/>
            <person name="Shank E.A."/>
            <person name="Bowers A."/>
        </authorList>
    </citation>
    <scope>NUCLEOTIDE SEQUENCE [LARGE SCALE GENOMIC DNA]</scope>
    <source>
        <strain evidence="1 2">AFS015413</strain>
    </source>
</reference>
<evidence type="ECO:0000313" key="2">
    <source>
        <dbReference type="Proteomes" id="UP000220397"/>
    </source>
</evidence>
<proteinExistence type="predicted"/>
<sequence length="147" mass="17692">MIEVHVKYFQAIADIQNHYEDVICQFDNLRIGHSLLETWGIKLSEKESIIKEQEVLRYLLGCKWGFIHDKSVKKPSIEIVQRCFQRQLTFLEMIHKCNAYNVNQHDSKLIQKQYKACRHYLFKFSLPAWYEKLPNEILTLQEKYKNI</sequence>
<dbReference type="EMBL" id="NTUS01000026">
    <property type="protein sequence ID" value="PFB08101.1"/>
    <property type="molecule type" value="Genomic_DNA"/>
</dbReference>
<name>A0A9X6VCP7_BACTU</name>
<evidence type="ECO:0000313" key="1">
    <source>
        <dbReference type="EMBL" id="PFB08101.1"/>
    </source>
</evidence>
<protein>
    <submittedName>
        <fullName evidence="1">Uncharacterized protein</fullName>
    </submittedName>
</protein>
<organism evidence="1 2">
    <name type="scientific">Bacillus thuringiensis</name>
    <dbReference type="NCBI Taxonomy" id="1428"/>
    <lineage>
        <taxon>Bacteria</taxon>
        <taxon>Bacillati</taxon>
        <taxon>Bacillota</taxon>
        <taxon>Bacilli</taxon>
        <taxon>Bacillales</taxon>
        <taxon>Bacillaceae</taxon>
        <taxon>Bacillus</taxon>
        <taxon>Bacillus cereus group</taxon>
    </lineage>
</organism>
<gene>
    <name evidence="1" type="ORF">CN398_10315</name>
</gene>
<comment type="caution">
    <text evidence="1">The sequence shown here is derived from an EMBL/GenBank/DDBJ whole genome shotgun (WGS) entry which is preliminary data.</text>
</comment>
<dbReference type="Proteomes" id="UP000220397">
    <property type="component" value="Unassembled WGS sequence"/>
</dbReference>
<accession>A0A9X6VCP7</accession>
<dbReference type="AlphaFoldDB" id="A0A9X6VCP7"/>